<sequence length="165" mass="18201">MTKVNVRPMFPEEFDEWQTEFAAAYAQEQVSAGTWTAEEALTRARESNASLLPRGLATPDMIILTGVLADDTPIGRLWISLTHPRGVRHCAFLYLIEVAEEHRGQGLGRALLTAAEAAAREHGARALELNVFASNTSAISLYRTAGYQVTTQRMRRDLTGVTGKR</sequence>
<dbReference type="EMBL" id="JADQTO010000003">
    <property type="protein sequence ID" value="MBG0561496.1"/>
    <property type="molecule type" value="Genomic_DNA"/>
</dbReference>
<comment type="caution">
    <text evidence="4">The sequence shown here is derived from an EMBL/GenBank/DDBJ whole genome shotgun (WGS) entry which is preliminary data.</text>
</comment>
<evidence type="ECO:0000313" key="4">
    <source>
        <dbReference type="EMBL" id="MBG0561496.1"/>
    </source>
</evidence>
<evidence type="ECO:0000256" key="2">
    <source>
        <dbReference type="ARBA" id="ARBA00023315"/>
    </source>
</evidence>
<organism evidence="4 5">
    <name type="scientific">Actinoplanes aureus</name>
    <dbReference type="NCBI Taxonomy" id="2792083"/>
    <lineage>
        <taxon>Bacteria</taxon>
        <taxon>Bacillati</taxon>
        <taxon>Actinomycetota</taxon>
        <taxon>Actinomycetes</taxon>
        <taxon>Micromonosporales</taxon>
        <taxon>Micromonosporaceae</taxon>
        <taxon>Actinoplanes</taxon>
    </lineage>
</organism>
<dbReference type="PANTHER" id="PTHR43420">
    <property type="entry name" value="ACETYLTRANSFERASE"/>
    <property type="match status" value="1"/>
</dbReference>
<dbReference type="RefSeq" id="WP_196413281.1">
    <property type="nucleotide sequence ID" value="NZ_JADQTO010000003.1"/>
</dbReference>
<dbReference type="PANTHER" id="PTHR43420:SF44">
    <property type="entry name" value="ACETYLTRANSFERASE YPEA"/>
    <property type="match status" value="1"/>
</dbReference>
<keyword evidence="5" id="KW-1185">Reference proteome</keyword>
<dbReference type="AlphaFoldDB" id="A0A931FY45"/>
<proteinExistence type="predicted"/>
<dbReference type="GO" id="GO:0016747">
    <property type="term" value="F:acyltransferase activity, transferring groups other than amino-acyl groups"/>
    <property type="evidence" value="ECO:0007669"/>
    <property type="project" value="InterPro"/>
</dbReference>
<evidence type="ECO:0000313" key="5">
    <source>
        <dbReference type="Proteomes" id="UP000598146"/>
    </source>
</evidence>
<dbReference type="CDD" id="cd04301">
    <property type="entry name" value="NAT_SF"/>
    <property type="match status" value="1"/>
</dbReference>
<evidence type="ECO:0000259" key="3">
    <source>
        <dbReference type="PROSITE" id="PS51186"/>
    </source>
</evidence>
<keyword evidence="2" id="KW-0012">Acyltransferase</keyword>
<dbReference type="Proteomes" id="UP000598146">
    <property type="component" value="Unassembled WGS sequence"/>
</dbReference>
<name>A0A931FY45_9ACTN</name>
<accession>A0A931FY45</accession>
<protein>
    <submittedName>
        <fullName evidence="4">GNAT family N-acetyltransferase</fullName>
    </submittedName>
</protein>
<dbReference type="Gene3D" id="3.40.630.30">
    <property type="match status" value="1"/>
</dbReference>
<dbReference type="Pfam" id="PF00583">
    <property type="entry name" value="Acetyltransf_1"/>
    <property type="match status" value="1"/>
</dbReference>
<dbReference type="InterPro" id="IPR000182">
    <property type="entry name" value="GNAT_dom"/>
</dbReference>
<dbReference type="InterPro" id="IPR016181">
    <property type="entry name" value="Acyl_CoA_acyltransferase"/>
</dbReference>
<reference evidence="4" key="1">
    <citation type="submission" date="2020-11" db="EMBL/GenBank/DDBJ databases">
        <title>Isolation and identification of active actinomycetes.</title>
        <authorList>
            <person name="Sun X."/>
        </authorList>
    </citation>
    <scope>NUCLEOTIDE SEQUENCE</scope>
    <source>
        <strain evidence="4">NEAU-A11</strain>
    </source>
</reference>
<evidence type="ECO:0000256" key="1">
    <source>
        <dbReference type="ARBA" id="ARBA00022679"/>
    </source>
</evidence>
<keyword evidence="1" id="KW-0808">Transferase</keyword>
<dbReference type="PROSITE" id="PS51186">
    <property type="entry name" value="GNAT"/>
    <property type="match status" value="1"/>
</dbReference>
<dbReference type="SUPFAM" id="SSF55729">
    <property type="entry name" value="Acyl-CoA N-acyltransferases (Nat)"/>
    <property type="match status" value="1"/>
</dbReference>
<gene>
    <name evidence="4" type="ORF">I4J89_08475</name>
</gene>
<dbReference type="InterPro" id="IPR050680">
    <property type="entry name" value="YpeA/RimI_acetyltransf"/>
</dbReference>
<feature type="domain" description="N-acetyltransferase" evidence="3">
    <location>
        <begin position="4"/>
        <end position="165"/>
    </location>
</feature>